<reference evidence="1 2" key="1">
    <citation type="submission" date="2023-09" db="EMBL/GenBank/DDBJ databases">
        <title>Complete-Gapless Cercospora beticola genome.</title>
        <authorList>
            <person name="Wyatt N.A."/>
            <person name="Spanner R.E."/>
            <person name="Bolton M.D."/>
        </authorList>
    </citation>
    <scope>NUCLEOTIDE SEQUENCE [LARGE SCALE GENOMIC DNA]</scope>
    <source>
        <strain evidence="1">Cb09-40</strain>
    </source>
</reference>
<keyword evidence="2" id="KW-1185">Reference proteome</keyword>
<gene>
    <name evidence="1" type="ORF">RHO25_011044</name>
</gene>
<organism evidence="1 2">
    <name type="scientific">Cercospora beticola</name>
    <name type="common">Sugarbeet leaf spot fungus</name>
    <dbReference type="NCBI Taxonomy" id="122368"/>
    <lineage>
        <taxon>Eukaryota</taxon>
        <taxon>Fungi</taxon>
        <taxon>Dikarya</taxon>
        <taxon>Ascomycota</taxon>
        <taxon>Pezizomycotina</taxon>
        <taxon>Dothideomycetes</taxon>
        <taxon>Dothideomycetidae</taxon>
        <taxon>Mycosphaerellales</taxon>
        <taxon>Mycosphaerellaceae</taxon>
        <taxon>Cercospora</taxon>
    </lineage>
</organism>
<dbReference type="GeneID" id="90644701"/>
<protein>
    <submittedName>
        <fullName evidence="1">Uncharacterized protein</fullName>
    </submittedName>
</protein>
<dbReference type="RefSeq" id="XP_065459425.1">
    <property type="nucleotide sequence ID" value="XM_065603353.1"/>
</dbReference>
<evidence type="ECO:0000313" key="2">
    <source>
        <dbReference type="Proteomes" id="UP001302367"/>
    </source>
</evidence>
<dbReference type="Proteomes" id="UP001302367">
    <property type="component" value="Chromosome 7"/>
</dbReference>
<evidence type="ECO:0000313" key="1">
    <source>
        <dbReference type="EMBL" id="WPB06387.1"/>
    </source>
</evidence>
<proteinExistence type="predicted"/>
<sequence length="320" mass="34856">MEEGPPASLLGFYELIKRTPLGQLFGHPNAIQPPECRSSMLAQESMLRLAPQTMEQNISNYPMTPRFQEALFEFRGGFCPMCPQSVKHIHGVQGGGVFNIEGMPGVSVYPRLFVEKSIERRLVDELLVGEEKLSTLPPVAASGNAVIGEPKPLPKSVATFFAGLFDLREQSGALQISNAAYPSDLKPVNREGGPQLLVSLGCDCILVLGSARGDDEPVFDQPANYYERTNSKLTNPQEHGGPFQGVARRTGYAAILLRSGDALTLSEEAIRTWIGIAQVLEGTFPFSGKGRAHIANRATGHDPEAFHIRLETHHVLLRAS</sequence>
<dbReference type="EMBL" id="CP134190">
    <property type="protein sequence ID" value="WPB06387.1"/>
    <property type="molecule type" value="Genomic_DNA"/>
</dbReference>
<accession>A0ABZ0P3F6</accession>
<name>A0ABZ0P3F6_CERBT</name>